<dbReference type="InterPro" id="IPR007235">
    <property type="entry name" value="Glyco_trans_28_C"/>
</dbReference>
<dbReference type="EMBL" id="BAABZQ010000001">
    <property type="protein sequence ID" value="GAA6498485.1"/>
    <property type="molecule type" value="Genomic_DNA"/>
</dbReference>
<keyword evidence="3" id="KW-1185">Reference proteome</keyword>
<dbReference type="Gene3D" id="3.40.50.2000">
    <property type="entry name" value="Glycogen Phosphorylase B"/>
    <property type="match status" value="1"/>
</dbReference>
<organism evidence="2 3">
    <name type="scientific">Blautia parvula</name>
    <dbReference type="NCBI Taxonomy" id="2877527"/>
    <lineage>
        <taxon>Bacteria</taxon>
        <taxon>Bacillati</taxon>
        <taxon>Bacillota</taxon>
        <taxon>Clostridia</taxon>
        <taxon>Lachnospirales</taxon>
        <taxon>Lachnospiraceae</taxon>
        <taxon>Blautia</taxon>
    </lineage>
</organism>
<dbReference type="InterPro" id="IPR048097">
    <property type="entry name" value="Cps14G-like"/>
</dbReference>
<comment type="caution">
    <text evidence="2">The sequence shown here is derived from an EMBL/GenBank/DDBJ whole genome shotgun (WGS) entry which is preliminary data.</text>
</comment>
<proteinExistence type="predicted"/>
<name>A0ABQ0BPM8_9FIRM</name>
<dbReference type="NCBIfam" id="NF041548">
    <property type="entry name" value="PssE"/>
    <property type="match status" value="1"/>
</dbReference>
<reference evidence="2 3" key="1">
    <citation type="submission" date="2024-04" db="EMBL/GenBank/DDBJ databases">
        <title>Defined microbial consortia suppress multidrug-resistant proinflammatory Enterobacteriaceae via ecological control.</title>
        <authorList>
            <person name="Furuichi M."/>
            <person name="Kawaguchi T."/>
            <person name="Pust M."/>
            <person name="Yasuma K."/>
            <person name="Plichta D."/>
            <person name="Hasegawa N."/>
            <person name="Ohya T."/>
            <person name="Bhattarai S."/>
            <person name="Sasajima S."/>
            <person name="Aoto Y."/>
            <person name="Tuganbaev T."/>
            <person name="Yaginuma M."/>
            <person name="Ueda M."/>
            <person name="Okahashi N."/>
            <person name="Amafuji K."/>
            <person name="Kiridooshi Y."/>
            <person name="Sugita K."/>
            <person name="Strazar M."/>
            <person name="Skelly A."/>
            <person name="Suda W."/>
            <person name="Hattori M."/>
            <person name="Nakamoto N."/>
            <person name="Caballero S."/>
            <person name="Norman J."/>
            <person name="Olle B."/>
            <person name="Tanoue T."/>
            <person name="Arita M."/>
            <person name="Bucci V."/>
            <person name="Atarashi K."/>
            <person name="Xavier R."/>
            <person name="Honda K."/>
        </authorList>
    </citation>
    <scope>NUCLEOTIDE SEQUENCE [LARGE SCALE GENOMIC DNA]</scope>
    <source>
        <strain evidence="3">k34-0107-D12</strain>
    </source>
</reference>
<gene>
    <name evidence="2" type="ORF">K340107D12_13010</name>
</gene>
<evidence type="ECO:0000313" key="3">
    <source>
        <dbReference type="Proteomes" id="UP001600941"/>
    </source>
</evidence>
<accession>A0ABQ0BPM8</accession>
<dbReference type="PANTHER" id="PTHR47043">
    <property type="entry name" value="UDP-N-ACETYLGLUCOSAMINE TRANSFERASE SUBUNIT ALG13"/>
    <property type="match status" value="1"/>
</dbReference>
<sequence>MILVTLGTQQFQMNRLVEAVDKIAPQLEEEVFIQTGSSAYVPVNCRYADFVDSEKFNGMIEECSILITHSGVGSIMSGLLKGKPVIVVPRLEKYHEHVDDHQQQIAEAFAGKDCVLYCRDLDRLQEYIEEAKNHKFAPYIIQGGKIEDIILDYLKIFE</sequence>
<dbReference type="SUPFAM" id="SSF53756">
    <property type="entry name" value="UDP-Glycosyltransferase/glycogen phosphorylase"/>
    <property type="match status" value="1"/>
</dbReference>
<dbReference type="InterPro" id="IPR052474">
    <property type="entry name" value="UDP-GlcNAc_transferase"/>
</dbReference>
<protein>
    <submittedName>
        <fullName evidence="2">Glycosyltransferase</fullName>
    </submittedName>
</protein>
<evidence type="ECO:0000259" key="1">
    <source>
        <dbReference type="Pfam" id="PF04101"/>
    </source>
</evidence>
<dbReference type="Pfam" id="PF04101">
    <property type="entry name" value="Glyco_tran_28_C"/>
    <property type="match status" value="1"/>
</dbReference>
<feature type="domain" description="Glycosyl transferase family 28 C-terminal" evidence="1">
    <location>
        <begin position="1"/>
        <end position="135"/>
    </location>
</feature>
<dbReference type="Proteomes" id="UP001600941">
    <property type="component" value="Unassembled WGS sequence"/>
</dbReference>
<evidence type="ECO:0000313" key="2">
    <source>
        <dbReference type="EMBL" id="GAA6498485.1"/>
    </source>
</evidence>
<dbReference type="PANTHER" id="PTHR47043:SF1">
    <property type="entry name" value="UDP-N-ACETYLGLUCOSAMINE TRANSFERASE SUBUNIT ALG13"/>
    <property type="match status" value="1"/>
</dbReference>
<dbReference type="RefSeq" id="WP_103733254.1">
    <property type="nucleotide sequence ID" value="NZ_AP031413.1"/>
</dbReference>